<dbReference type="EMBL" id="NPDZ01000004">
    <property type="protein sequence ID" value="PJZ73614.1"/>
    <property type="molecule type" value="Genomic_DNA"/>
</dbReference>
<evidence type="ECO:0000313" key="7">
    <source>
        <dbReference type="Proteomes" id="UP000231990"/>
    </source>
</evidence>
<reference evidence="6 7" key="1">
    <citation type="submission" date="2017-07" db="EMBL/GenBank/DDBJ databases">
        <title>Leptospira spp. isolated from tropical soils.</title>
        <authorList>
            <person name="Thibeaux R."/>
            <person name="Iraola G."/>
            <person name="Ferres I."/>
            <person name="Bierque E."/>
            <person name="Girault D."/>
            <person name="Soupe-Gilbert M.-E."/>
            <person name="Picardeau M."/>
            <person name="Goarant C."/>
        </authorList>
    </citation>
    <scope>NUCLEOTIDE SEQUENCE [LARGE SCALE GENOMIC DNA]</scope>
    <source>
        <strain evidence="5 7">FH1-B-B1</strain>
        <strain evidence="4 6">FH1-B-C1</strain>
    </source>
</reference>
<evidence type="ECO:0000313" key="5">
    <source>
        <dbReference type="EMBL" id="PJZ73614.1"/>
    </source>
</evidence>
<dbReference type="Proteomes" id="UP000231990">
    <property type="component" value="Unassembled WGS sequence"/>
</dbReference>
<evidence type="ECO:0000313" key="6">
    <source>
        <dbReference type="Proteomes" id="UP000231962"/>
    </source>
</evidence>
<dbReference type="InterPro" id="IPR014347">
    <property type="entry name" value="Tautomerase/MIF_sf"/>
</dbReference>
<evidence type="ECO:0000256" key="1">
    <source>
        <dbReference type="ARBA" id="ARBA00006723"/>
    </source>
</evidence>
<accession>A0A2M9ZNK7</accession>
<sequence length="59" mass="6731">MPYINLKVAGPLTKEQKQTIVKEFTETLQRVANKPPEATYVVIDEVSRENWAKSGKLLE</sequence>
<gene>
    <name evidence="4" type="ORF">CH360_10125</name>
    <name evidence="5" type="ORF">CH373_08980</name>
</gene>
<dbReference type="RefSeq" id="WP_100713910.1">
    <property type="nucleotide sequence ID" value="NZ_NPDY01000008.1"/>
</dbReference>
<comment type="similarity">
    <text evidence="1">Belongs to the 4-oxalocrotonate tautomerase family.</text>
</comment>
<dbReference type="SUPFAM" id="SSF55331">
    <property type="entry name" value="Tautomerase/MIF"/>
    <property type="match status" value="1"/>
</dbReference>
<dbReference type="AlphaFoldDB" id="A0A2M9ZNK7"/>
<name>A0A2M9ZNK7_9LEPT</name>
<protein>
    <submittedName>
        <fullName evidence="5">4-oxalocrotonate tautomerase</fullName>
    </submittedName>
</protein>
<dbReference type="OrthoDB" id="9799841at2"/>
<evidence type="ECO:0000313" key="4">
    <source>
        <dbReference type="EMBL" id="PJZ69627.1"/>
    </source>
</evidence>
<dbReference type="EMBL" id="NPDY01000008">
    <property type="protein sequence ID" value="PJZ69627.1"/>
    <property type="molecule type" value="Genomic_DNA"/>
</dbReference>
<evidence type="ECO:0000259" key="3">
    <source>
        <dbReference type="Pfam" id="PF01361"/>
    </source>
</evidence>
<proteinExistence type="inferred from homology"/>
<dbReference type="Gene3D" id="3.30.429.10">
    <property type="entry name" value="Macrophage Migration Inhibitory Factor"/>
    <property type="match status" value="1"/>
</dbReference>
<evidence type="ECO:0000256" key="2">
    <source>
        <dbReference type="ARBA" id="ARBA00023235"/>
    </source>
</evidence>
<dbReference type="GO" id="GO:0016853">
    <property type="term" value="F:isomerase activity"/>
    <property type="evidence" value="ECO:0007669"/>
    <property type="project" value="UniProtKB-KW"/>
</dbReference>
<keyword evidence="6" id="KW-1185">Reference proteome</keyword>
<dbReference type="Pfam" id="PF01361">
    <property type="entry name" value="Tautomerase"/>
    <property type="match status" value="1"/>
</dbReference>
<organism evidence="5 7">
    <name type="scientific">Leptospira perolatii</name>
    <dbReference type="NCBI Taxonomy" id="2023191"/>
    <lineage>
        <taxon>Bacteria</taxon>
        <taxon>Pseudomonadati</taxon>
        <taxon>Spirochaetota</taxon>
        <taxon>Spirochaetia</taxon>
        <taxon>Leptospirales</taxon>
        <taxon>Leptospiraceae</taxon>
        <taxon>Leptospira</taxon>
    </lineage>
</organism>
<comment type="caution">
    <text evidence="5">The sequence shown here is derived from an EMBL/GenBank/DDBJ whole genome shotgun (WGS) entry which is preliminary data.</text>
</comment>
<dbReference type="Proteomes" id="UP000231962">
    <property type="component" value="Unassembled WGS sequence"/>
</dbReference>
<dbReference type="InterPro" id="IPR004370">
    <property type="entry name" value="4-OT-like_dom"/>
</dbReference>
<dbReference type="PANTHER" id="PTHR35530">
    <property type="entry name" value="TAUTOMERASE-RELATED"/>
    <property type="match status" value="1"/>
</dbReference>
<dbReference type="PANTHER" id="PTHR35530:SF1">
    <property type="entry name" value="2-HYDROXYMUCONATE TAUTOMERASE"/>
    <property type="match status" value="1"/>
</dbReference>
<feature type="domain" description="4-oxalocrotonate tautomerase-like" evidence="3">
    <location>
        <begin position="2"/>
        <end position="58"/>
    </location>
</feature>
<keyword evidence="2" id="KW-0413">Isomerase</keyword>